<feature type="transmembrane region" description="Helical" evidence="1">
    <location>
        <begin position="15"/>
        <end position="33"/>
    </location>
</feature>
<name>A0A839ULR1_9HYPH</name>
<dbReference type="AlphaFoldDB" id="A0A839ULR1"/>
<dbReference type="Proteomes" id="UP000554520">
    <property type="component" value="Unassembled WGS sequence"/>
</dbReference>
<keyword evidence="1" id="KW-1133">Transmembrane helix</keyword>
<reference evidence="2 3" key="1">
    <citation type="submission" date="2020-08" db="EMBL/GenBank/DDBJ databases">
        <title>Genomic Encyclopedia of Type Strains, Phase III (KMG-III): the genomes of soil and plant-associated and newly described type strains.</title>
        <authorList>
            <person name="Whitman W."/>
        </authorList>
    </citation>
    <scope>NUCLEOTIDE SEQUENCE [LARGE SCALE GENOMIC DNA]</scope>
    <source>
        <strain evidence="2 3">CECT 7015</strain>
    </source>
</reference>
<proteinExistence type="predicted"/>
<evidence type="ECO:0000313" key="3">
    <source>
        <dbReference type="Proteomes" id="UP000554520"/>
    </source>
</evidence>
<dbReference type="RefSeq" id="WP_112527216.1">
    <property type="nucleotide sequence ID" value="NZ_JACHXN010000032.1"/>
</dbReference>
<comment type="caution">
    <text evidence="2">The sequence shown here is derived from an EMBL/GenBank/DDBJ whole genome shotgun (WGS) entry which is preliminary data.</text>
</comment>
<keyword evidence="3" id="KW-1185">Reference proteome</keyword>
<gene>
    <name evidence="2" type="ORF">FHS21_005892</name>
</gene>
<sequence>MAAIDDKPISLFKKLGGLIAIILGFLLAAVGYRDGSTEYLTLGIVLIAIGLVLIVLMIVRRNKGRHV</sequence>
<protein>
    <submittedName>
        <fullName evidence="2">Na+/melibiose symporter-like transporter</fullName>
    </submittedName>
</protein>
<organism evidence="2 3">
    <name type="scientific">Phyllobacterium trifolii</name>
    <dbReference type="NCBI Taxonomy" id="300193"/>
    <lineage>
        <taxon>Bacteria</taxon>
        <taxon>Pseudomonadati</taxon>
        <taxon>Pseudomonadota</taxon>
        <taxon>Alphaproteobacteria</taxon>
        <taxon>Hyphomicrobiales</taxon>
        <taxon>Phyllobacteriaceae</taxon>
        <taxon>Phyllobacterium</taxon>
    </lineage>
</organism>
<accession>A0A839ULR1</accession>
<dbReference type="EMBL" id="JACHXN010000032">
    <property type="protein sequence ID" value="MBB3149439.1"/>
    <property type="molecule type" value="Genomic_DNA"/>
</dbReference>
<keyword evidence="1" id="KW-0472">Membrane</keyword>
<feature type="transmembrane region" description="Helical" evidence="1">
    <location>
        <begin position="39"/>
        <end position="59"/>
    </location>
</feature>
<evidence type="ECO:0000256" key="1">
    <source>
        <dbReference type="SAM" id="Phobius"/>
    </source>
</evidence>
<keyword evidence="1" id="KW-0812">Transmembrane</keyword>
<evidence type="ECO:0000313" key="2">
    <source>
        <dbReference type="EMBL" id="MBB3149439.1"/>
    </source>
</evidence>